<protein>
    <submittedName>
        <fullName evidence="2">Uncharacterized protein</fullName>
    </submittedName>
</protein>
<sequence length="130" mass="15081">MNAAGRPSPIQQYRDSPIVTSHQLQPEASSSRRREELSPLPFPAAQVFQQVDSWPIKVTRKDSNIKSENKDAVARLFRKVDRNNREVIMYSTDRTIPGTCSEEIPAWFGWYEDELINDFQRTFDHVGRDN</sequence>
<feature type="compositionally biased region" description="Polar residues" evidence="1">
    <location>
        <begin position="9"/>
        <end position="24"/>
    </location>
</feature>
<dbReference type="Proteomes" id="UP000765509">
    <property type="component" value="Unassembled WGS sequence"/>
</dbReference>
<accession>A0A9Q3INF2</accession>
<proteinExistence type="predicted"/>
<name>A0A9Q3INF2_9BASI</name>
<evidence type="ECO:0000313" key="2">
    <source>
        <dbReference type="EMBL" id="MBW0546909.1"/>
    </source>
</evidence>
<evidence type="ECO:0000313" key="3">
    <source>
        <dbReference type="Proteomes" id="UP000765509"/>
    </source>
</evidence>
<keyword evidence="3" id="KW-1185">Reference proteome</keyword>
<dbReference type="AlphaFoldDB" id="A0A9Q3INF2"/>
<feature type="region of interest" description="Disordered" evidence="1">
    <location>
        <begin position="1"/>
        <end position="39"/>
    </location>
</feature>
<organism evidence="2 3">
    <name type="scientific">Austropuccinia psidii MF-1</name>
    <dbReference type="NCBI Taxonomy" id="1389203"/>
    <lineage>
        <taxon>Eukaryota</taxon>
        <taxon>Fungi</taxon>
        <taxon>Dikarya</taxon>
        <taxon>Basidiomycota</taxon>
        <taxon>Pucciniomycotina</taxon>
        <taxon>Pucciniomycetes</taxon>
        <taxon>Pucciniales</taxon>
        <taxon>Sphaerophragmiaceae</taxon>
        <taxon>Austropuccinia</taxon>
    </lineage>
</organism>
<evidence type="ECO:0000256" key="1">
    <source>
        <dbReference type="SAM" id="MobiDB-lite"/>
    </source>
</evidence>
<comment type="caution">
    <text evidence="2">The sequence shown here is derived from an EMBL/GenBank/DDBJ whole genome shotgun (WGS) entry which is preliminary data.</text>
</comment>
<dbReference type="EMBL" id="AVOT02051941">
    <property type="protein sequence ID" value="MBW0546909.1"/>
    <property type="molecule type" value="Genomic_DNA"/>
</dbReference>
<reference evidence="2" key="1">
    <citation type="submission" date="2021-03" db="EMBL/GenBank/DDBJ databases">
        <title>Draft genome sequence of rust myrtle Austropuccinia psidii MF-1, a brazilian biotype.</title>
        <authorList>
            <person name="Quecine M.C."/>
            <person name="Pachon D.M.R."/>
            <person name="Bonatelli M.L."/>
            <person name="Correr F.H."/>
            <person name="Franceschini L.M."/>
            <person name="Leite T.F."/>
            <person name="Margarido G.R.A."/>
            <person name="Almeida C.A."/>
            <person name="Ferrarezi J.A."/>
            <person name="Labate C.A."/>
        </authorList>
    </citation>
    <scope>NUCLEOTIDE SEQUENCE</scope>
    <source>
        <strain evidence="2">MF-1</strain>
    </source>
</reference>
<gene>
    <name evidence="2" type="ORF">O181_086624</name>
</gene>